<keyword evidence="2" id="KW-1185">Reference proteome</keyword>
<evidence type="ECO:0000313" key="1">
    <source>
        <dbReference type="EMBL" id="KAL2075110.1"/>
    </source>
</evidence>
<name>A0ABR4CZ05_9HELO</name>
<dbReference type="EMBL" id="JAZHXI010000001">
    <property type="protein sequence ID" value="KAL2075110.1"/>
    <property type="molecule type" value="Genomic_DNA"/>
</dbReference>
<dbReference type="Proteomes" id="UP001595075">
    <property type="component" value="Unassembled WGS sequence"/>
</dbReference>
<organism evidence="1 2">
    <name type="scientific">Oculimacula yallundae</name>
    <dbReference type="NCBI Taxonomy" id="86028"/>
    <lineage>
        <taxon>Eukaryota</taxon>
        <taxon>Fungi</taxon>
        <taxon>Dikarya</taxon>
        <taxon>Ascomycota</taxon>
        <taxon>Pezizomycotina</taxon>
        <taxon>Leotiomycetes</taxon>
        <taxon>Helotiales</taxon>
        <taxon>Ploettnerulaceae</taxon>
        <taxon>Oculimacula</taxon>
    </lineage>
</organism>
<evidence type="ECO:0000313" key="2">
    <source>
        <dbReference type="Proteomes" id="UP001595075"/>
    </source>
</evidence>
<proteinExistence type="predicted"/>
<sequence length="180" mass="19723">MLFSTLLSGTGIGTGHSSHWHFDCLTANHNRRNWRLETGDWRLENPLSMNPKEQAKSDISDGWNRISLFPISTPLNAPPYITKSLDPDSSISGSPLSVPDLIHFNLTNIHQHPPTSTPASTLYLGRAFACPKTHQMPEKTQSPSKMTRLSAWGLSHPTASECIHGGMGSTSIHDPVAFVS</sequence>
<protein>
    <submittedName>
        <fullName evidence="1">Uncharacterized protein</fullName>
    </submittedName>
</protein>
<accession>A0ABR4CZ05</accession>
<comment type="caution">
    <text evidence="1">The sequence shown here is derived from an EMBL/GenBank/DDBJ whole genome shotgun (WGS) entry which is preliminary data.</text>
</comment>
<gene>
    <name evidence="1" type="ORF">VTL71DRAFT_52</name>
</gene>
<reference evidence="1 2" key="1">
    <citation type="journal article" date="2024" name="Commun. Biol.">
        <title>Comparative genomic analysis of thermophilic fungi reveals convergent evolutionary adaptations and gene losses.</title>
        <authorList>
            <person name="Steindorff A.S."/>
            <person name="Aguilar-Pontes M.V."/>
            <person name="Robinson A.J."/>
            <person name="Andreopoulos B."/>
            <person name="LaButti K."/>
            <person name="Kuo A."/>
            <person name="Mondo S."/>
            <person name="Riley R."/>
            <person name="Otillar R."/>
            <person name="Haridas S."/>
            <person name="Lipzen A."/>
            <person name="Grimwood J."/>
            <person name="Schmutz J."/>
            <person name="Clum A."/>
            <person name="Reid I.D."/>
            <person name="Moisan M.C."/>
            <person name="Butler G."/>
            <person name="Nguyen T.T.M."/>
            <person name="Dewar K."/>
            <person name="Conant G."/>
            <person name="Drula E."/>
            <person name="Henrissat B."/>
            <person name="Hansel C."/>
            <person name="Singer S."/>
            <person name="Hutchinson M.I."/>
            <person name="de Vries R.P."/>
            <person name="Natvig D.O."/>
            <person name="Powell A.J."/>
            <person name="Tsang A."/>
            <person name="Grigoriev I.V."/>
        </authorList>
    </citation>
    <scope>NUCLEOTIDE SEQUENCE [LARGE SCALE GENOMIC DNA]</scope>
    <source>
        <strain evidence="1 2">CBS 494.80</strain>
    </source>
</reference>